<dbReference type="Pfam" id="PF00867">
    <property type="entry name" value="XPG_I"/>
    <property type="match status" value="1"/>
</dbReference>
<organism evidence="6 7">
    <name type="scientific">Boletus edulis BED1</name>
    <dbReference type="NCBI Taxonomy" id="1328754"/>
    <lineage>
        <taxon>Eukaryota</taxon>
        <taxon>Fungi</taxon>
        <taxon>Dikarya</taxon>
        <taxon>Basidiomycota</taxon>
        <taxon>Agaricomycotina</taxon>
        <taxon>Agaricomycetes</taxon>
        <taxon>Agaricomycetidae</taxon>
        <taxon>Boletales</taxon>
        <taxon>Boletineae</taxon>
        <taxon>Boletaceae</taxon>
        <taxon>Boletoideae</taxon>
        <taxon>Boletus</taxon>
    </lineage>
</organism>
<dbReference type="InterPro" id="IPR036279">
    <property type="entry name" value="5-3_exonuclease_C_sf"/>
</dbReference>
<protein>
    <submittedName>
        <fullName evidence="6">PIN domain-like protein</fullName>
    </submittedName>
</protein>
<dbReference type="CDD" id="cd09906">
    <property type="entry name" value="H3TH_YEN1"/>
    <property type="match status" value="1"/>
</dbReference>
<sequence length="534" mass="57859">MGVAGLWEVLRPAGQVRSLTELAVEDGFNANPSRQRGFRIGIDASIWFFHAAYGREGENPELRTLFFRCCRLLQLPLLPLFVFDGPNRPAIKRGKRVGGNVHWLTQGMKNIIDAFGFERRVASGEAEAELAYLNRVGIIDAVLSDDVDNFLFGATMVIRNPSNTLSGNRAHPVKNAQGKDDGNHVVTYTAEAILSNPSVALSRSCTILIGLLSGGDYIPAGLPGCGQKFATGLARAGFGNSLVKAVKELKGARLDAFLIQWRQDIRNELKTNKSSLLPSKKPSLAASLPDDFPSLPVLVSYTNPITSENTSRKLSPPVWRNDPDPMRIASLCELYFEWGVKDIIVHRFRTVLWPGVVCRAVRRAVIDGVTYRRPPLNGAPHPGSGEGDTSEFFSLTSLVPLSSPSPNSSSRSASPSSPTSGSSPLLLEVLSQRSHASTDSTLEFRVLIDPTALIERAESGVKGLRPPLVSGLFGIDTEDEDEENGTQDVDESGSDDAGIERLETAAGAASKSGIKKRKARREVPTTPLRLWLPA</sequence>
<dbReference type="PRINTS" id="PR00853">
    <property type="entry name" value="XPGRADSUPER"/>
</dbReference>
<name>A0AAD4BEJ7_BOLED</name>
<dbReference type="InterPro" id="IPR006085">
    <property type="entry name" value="XPG_DNA_repair_N"/>
</dbReference>
<evidence type="ECO:0000313" key="6">
    <source>
        <dbReference type="EMBL" id="KAF8422836.1"/>
    </source>
</evidence>
<dbReference type="InterPro" id="IPR006086">
    <property type="entry name" value="XPG-I_dom"/>
</dbReference>
<feature type="non-terminal residue" evidence="6">
    <location>
        <position position="534"/>
    </location>
</feature>
<dbReference type="PANTHER" id="PTHR11081">
    <property type="entry name" value="FLAP ENDONUCLEASE FAMILY MEMBER"/>
    <property type="match status" value="1"/>
</dbReference>
<feature type="region of interest" description="Disordered" evidence="3">
    <location>
        <begin position="474"/>
        <end position="534"/>
    </location>
</feature>
<dbReference type="InterPro" id="IPR029060">
    <property type="entry name" value="PIN-like_dom_sf"/>
</dbReference>
<keyword evidence="2" id="KW-0378">Hydrolase</keyword>
<reference evidence="6" key="1">
    <citation type="submission" date="2019-10" db="EMBL/GenBank/DDBJ databases">
        <authorList>
            <consortium name="DOE Joint Genome Institute"/>
            <person name="Kuo A."/>
            <person name="Miyauchi S."/>
            <person name="Kiss E."/>
            <person name="Drula E."/>
            <person name="Kohler A."/>
            <person name="Sanchez-Garcia M."/>
            <person name="Andreopoulos B."/>
            <person name="Barry K.W."/>
            <person name="Bonito G."/>
            <person name="Buee M."/>
            <person name="Carver A."/>
            <person name="Chen C."/>
            <person name="Cichocki N."/>
            <person name="Clum A."/>
            <person name="Culley D."/>
            <person name="Crous P.W."/>
            <person name="Fauchery L."/>
            <person name="Girlanda M."/>
            <person name="Hayes R."/>
            <person name="Keri Z."/>
            <person name="LaButti K."/>
            <person name="Lipzen A."/>
            <person name="Lombard V."/>
            <person name="Magnuson J."/>
            <person name="Maillard F."/>
            <person name="Morin E."/>
            <person name="Murat C."/>
            <person name="Nolan M."/>
            <person name="Ohm R."/>
            <person name="Pangilinan J."/>
            <person name="Pereira M."/>
            <person name="Perotto S."/>
            <person name="Peter M."/>
            <person name="Riley R."/>
            <person name="Sitrit Y."/>
            <person name="Stielow B."/>
            <person name="Szollosi G."/>
            <person name="Zifcakova L."/>
            <person name="Stursova M."/>
            <person name="Spatafora J.W."/>
            <person name="Tedersoo L."/>
            <person name="Vaario L.-M."/>
            <person name="Yamada A."/>
            <person name="Yan M."/>
            <person name="Wang P."/>
            <person name="Xu J."/>
            <person name="Bruns T."/>
            <person name="Baldrian P."/>
            <person name="Vilgalys R."/>
            <person name="Henrissat B."/>
            <person name="Grigoriev I.V."/>
            <person name="Hibbett D."/>
            <person name="Nagy L.G."/>
            <person name="Martin F.M."/>
        </authorList>
    </citation>
    <scope>NUCLEOTIDE SEQUENCE</scope>
    <source>
        <strain evidence="6">BED1</strain>
    </source>
</reference>
<proteinExistence type="predicted"/>
<keyword evidence="1" id="KW-0540">Nuclease</keyword>
<gene>
    <name evidence="6" type="ORF">L210DRAFT_3765841</name>
</gene>
<feature type="compositionally biased region" description="Acidic residues" evidence="3">
    <location>
        <begin position="476"/>
        <end position="494"/>
    </location>
</feature>
<dbReference type="SUPFAM" id="SSF88723">
    <property type="entry name" value="PIN domain-like"/>
    <property type="match status" value="1"/>
</dbReference>
<feature type="region of interest" description="Disordered" evidence="3">
    <location>
        <begin position="371"/>
        <end position="390"/>
    </location>
</feature>
<dbReference type="Proteomes" id="UP001194468">
    <property type="component" value="Unassembled WGS sequence"/>
</dbReference>
<dbReference type="CDD" id="cd09870">
    <property type="entry name" value="PIN_YEN1"/>
    <property type="match status" value="1"/>
</dbReference>
<feature type="domain" description="XPG N-terminal" evidence="5">
    <location>
        <begin position="1"/>
        <end position="99"/>
    </location>
</feature>
<accession>A0AAD4BEJ7</accession>
<dbReference type="AlphaFoldDB" id="A0AAD4BEJ7"/>
<evidence type="ECO:0000256" key="3">
    <source>
        <dbReference type="SAM" id="MobiDB-lite"/>
    </source>
</evidence>
<dbReference type="GO" id="GO:0006281">
    <property type="term" value="P:DNA repair"/>
    <property type="evidence" value="ECO:0007669"/>
    <property type="project" value="UniProtKB-ARBA"/>
</dbReference>
<reference evidence="6" key="2">
    <citation type="journal article" date="2020" name="Nat. Commun.">
        <title>Large-scale genome sequencing of mycorrhizal fungi provides insights into the early evolution of symbiotic traits.</title>
        <authorList>
            <person name="Miyauchi S."/>
            <person name="Kiss E."/>
            <person name="Kuo A."/>
            <person name="Drula E."/>
            <person name="Kohler A."/>
            <person name="Sanchez-Garcia M."/>
            <person name="Morin E."/>
            <person name="Andreopoulos B."/>
            <person name="Barry K.W."/>
            <person name="Bonito G."/>
            <person name="Buee M."/>
            <person name="Carver A."/>
            <person name="Chen C."/>
            <person name="Cichocki N."/>
            <person name="Clum A."/>
            <person name="Culley D."/>
            <person name="Crous P.W."/>
            <person name="Fauchery L."/>
            <person name="Girlanda M."/>
            <person name="Hayes R.D."/>
            <person name="Keri Z."/>
            <person name="LaButti K."/>
            <person name="Lipzen A."/>
            <person name="Lombard V."/>
            <person name="Magnuson J."/>
            <person name="Maillard F."/>
            <person name="Murat C."/>
            <person name="Nolan M."/>
            <person name="Ohm R.A."/>
            <person name="Pangilinan J."/>
            <person name="Pereira M.F."/>
            <person name="Perotto S."/>
            <person name="Peter M."/>
            <person name="Pfister S."/>
            <person name="Riley R."/>
            <person name="Sitrit Y."/>
            <person name="Stielow J.B."/>
            <person name="Szollosi G."/>
            <person name="Zifcakova L."/>
            <person name="Stursova M."/>
            <person name="Spatafora J.W."/>
            <person name="Tedersoo L."/>
            <person name="Vaario L.M."/>
            <person name="Yamada A."/>
            <person name="Yan M."/>
            <person name="Wang P."/>
            <person name="Xu J."/>
            <person name="Bruns T."/>
            <person name="Baldrian P."/>
            <person name="Vilgalys R."/>
            <person name="Dunand C."/>
            <person name="Henrissat B."/>
            <person name="Grigoriev I.V."/>
            <person name="Hibbett D."/>
            <person name="Nagy L.G."/>
            <person name="Martin F.M."/>
        </authorList>
    </citation>
    <scope>NUCLEOTIDE SEQUENCE</scope>
    <source>
        <strain evidence="6">BED1</strain>
    </source>
</reference>
<dbReference type="InterPro" id="IPR041177">
    <property type="entry name" value="GEN1_C"/>
</dbReference>
<dbReference type="SMART" id="SM00484">
    <property type="entry name" value="XPGI"/>
    <property type="match status" value="1"/>
</dbReference>
<dbReference type="Pfam" id="PF00752">
    <property type="entry name" value="XPG_N"/>
    <property type="match status" value="1"/>
</dbReference>
<evidence type="ECO:0000259" key="4">
    <source>
        <dbReference type="SMART" id="SM00484"/>
    </source>
</evidence>
<dbReference type="Pfam" id="PF18380">
    <property type="entry name" value="GEN1_C"/>
    <property type="match status" value="1"/>
</dbReference>
<evidence type="ECO:0000256" key="1">
    <source>
        <dbReference type="ARBA" id="ARBA00022722"/>
    </source>
</evidence>
<evidence type="ECO:0000259" key="5">
    <source>
        <dbReference type="SMART" id="SM00485"/>
    </source>
</evidence>
<evidence type="ECO:0000256" key="2">
    <source>
        <dbReference type="ARBA" id="ARBA00022801"/>
    </source>
</evidence>
<comment type="caution">
    <text evidence="6">The sequence shown here is derived from an EMBL/GenBank/DDBJ whole genome shotgun (WGS) entry which is preliminary data.</text>
</comment>
<dbReference type="Gene3D" id="3.40.50.1010">
    <property type="entry name" value="5'-nuclease"/>
    <property type="match status" value="2"/>
</dbReference>
<dbReference type="InterPro" id="IPR037316">
    <property type="entry name" value="Yen1_H3TH"/>
</dbReference>
<dbReference type="SUPFAM" id="SSF47807">
    <property type="entry name" value="5' to 3' exonuclease, C-terminal subdomain"/>
    <property type="match status" value="1"/>
</dbReference>
<dbReference type="SMART" id="SM00485">
    <property type="entry name" value="XPGN"/>
    <property type="match status" value="1"/>
</dbReference>
<dbReference type="EMBL" id="WHUW01000120">
    <property type="protein sequence ID" value="KAF8422836.1"/>
    <property type="molecule type" value="Genomic_DNA"/>
</dbReference>
<keyword evidence="7" id="KW-1185">Reference proteome</keyword>
<feature type="region of interest" description="Disordered" evidence="3">
    <location>
        <begin position="400"/>
        <end position="424"/>
    </location>
</feature>
<evidence type="ECO:0000313" key="7">
    <source>
        <dbReference type="Proteomes" id="UP001194468"/>
    </source>
</evidence>
<dbReference type="GO" id="GO:0008821">
    <property type="term" value="F:crossover junction DNA endonuclease activity"/>
    <property type="evidence" value="ECO:0007669"/>
    <property type="project" value="InterPro"/>
</dbReference>
<feature type="domain" description="XPG-I" evidence="4">
    <location>
        <begin position="113"/>
        <end position="181"/>
    </location>
</feature>
<dbReference type="InterPro" id="IPR006084">
    <property type="entry name" value="XPG/Rad2"/>
</dbReference>
<dbReference type="PANTHER" id="PTHR11081:SF75">
    <property type="entry name" value="ENDONUCLEASE, PUTATIVE (AFU_ORTHOLOGUE AFUA_3G13260)-RELATED"/>
    <property type="match status" value="1"/>
</dbReference>
<dbReference type="GO" id="GO:0017108">
    <property type="term" value="F:5'-flap endonuclease activity"/>
    <property type="evidence" value="ECO:0007669"/>
    <property type="project" value="TreeGrafter"/>
</dbReference>